<feature type="region of interest" description="Disordered" evidence="1">
    <location>
        <begin position="1"/>
        <end position="61"/>
    </location>
</feature>
<gene>
    <name evidence="3" type="ORF">PAHAL_9G033600</name>
</gene>
<evidence type="ECO:0000256" key="2">
    <source>
        <dbReference type="SAM" id="Phobius"/>
    </source>
</evidence>
<keyword evidence="2" id="KW-0472">Membrane</keyword>
<keyword evidence="2" id="KW-1133">Transmembrane helix</keyword>
<sequence>MAAAQARDNGIPTADQGRRAQGSWEMQRREPLGSKDCSSSSRASSCPWVSSPDRPSSLKEPSSAGLWFFLFSTILRIPYVYGIYGIPSSYARGRPLKLLFSG</sequence>
<name>A0A2S3IGQ4_9POAL</name>
<dbReference type="AlphaFoldDB" id="A0A2S3IGQ4"/>
<feature type="transmembrane region" description="Helical" evidence="2">
    <location>
        <begin position="64"/>
        <end position="84"/>
    </location>
</feature>
<protein>
    <submittedName>
        <fullName evidence="3">Uncharacterized protein</fullName>
    </submittedName>
</protein>
<dbReference type="Proteomes" id="UP000243499">
    <property type="component" value="Chromosome 9"/>
</dbReference>
<dbReference type="EMBL" id="CM008054">
    <property type="protein sequence ID" value="PAN44311.1"/>
    <property type="molecule type" value="Genomic_DNA"/>
</dbReference>
<proteinExistence type="predicted"/>
<evidence type="ECO:0000256" key="1">
    <source>
        <dbReference type="SAM" id="MobiDB-lite"/>
    </source>
</evidence>
<keyword evidence="2" id="KW-0812">Transmembrane</keyword>
<feature type="compositionally biased region" description="Low complexity" evidence="1">
    <location>
        <begin position="34"/>
        <end position="51"/>
    </location>
</feature>
<reference evidence="3" key="1">
    <citation type="submission" date="2018-04" db="EMBL/GenBank/DDBJ databases">
        <title>WGS assembly of Panicum hallii.</title>
        <authorList>
            <person name="Lovell J."/>
            <person name="Jenkins J."/>
            <person name="Lowry D."/>
            <person name="Mamidi S."/>
            <person name="Sreedasyam A."/>
            <person name="Weng X."/>
            <person name="Barry K."/>
            <person name="Bonette J."/>
            <person name="Campitelli B."/>
            <person name="Daum C."/>
            <person name="Gordon S."/>
            <person name="Gould B."/>
            <person name="Lipzen A."/>
            <person name="Macqueen A."/>
            <person name="Palacio-Mejia J."/>
            <person name="Plott C."/>
            <person name="Shakirov E."/>
            <person name="Shu S."/>
            <person name="Yoshinaga Y."/>
            <person name="Zane M."/>
            <person name="Rokhsar D."/>
            <person name="Grimwood J."/>
            <person name="Schmutz J."/>
            <person name="Juenger T."/>
        </authorList>
    </citation>
    <scope>NUCLEOTIDE SEQUENCE [LARGE SCALE GENOMIC DNA]</scope>
    <source>
        <strain evidence="3">FIL2</strain>
    </source>
</reference>
<accession>A0A2S3IGQ4</accession>
<organism evidence="3">
    <name type="scientific">Panicum hallii</name>
    <dbReference type="NCBI Taxonomy" id="206008"/>
    <lineage>
        <taxon>Eukaryota</taxon>
        <taxon>Viridiplantae</taxon>
        <taxon>Streptophyta</taxon>
        <taxon>Embryophyta</taxon>
        <taxon>Tracheophyta</taxon>
        <taxon>Spermatophyta</taxon>
        <taxon>Magnoliopsida</taxon>
        <taxon>Liliopsida</taxon>
        <taxon>Poales</taxon>
        <taxon>Poaceae</taxon>
        <taxon>PACMAD clade</taxon>
        <taxon>Panicoideae</taxon>
        <taxon>Panicodae</taxon>
        <taxon>Paniceae</taxon>
        <taxon>Panicinae</taxon>
        <taxon>Panicum</taxon>
        <taxon>Panicum sect. Panicum</taxon>
    </lineage>
</organism>
<evidence type="ECO:0000313" key="3">
    <source>
        <dbReference type="EMBL" id="PAN44311.1"/>
    </source>
</evidence>
<dbReference type="Gramene" id="PAN44311">
    <property type="protein sequence ID" value="PAN44311"/>
    <property type="gene ID" value="PAHAL_9G033600"/>
</dbReference>